<gene>
    <name evidence="3" type="ORF">Tco_0936658</name>
</gene>
<comment type="caution">
    <text evidence="3">The sequence shown here is derived from an EMBL/GenBank/DDBJ whole genome shotgun (WGS) entry which is preliminary data.</text>
</comment>
<dbReference type="Pfam" id="PF22936">
    <property type="entry name" value="Pol_BBD"/>
    <property type="match status" value="1"/>
</dbReference>
<name>A0ABQ5DES1_9ASTR</name>
<organism evidence="3 4">
    <name type="scientific">Tanacetum coccineum</name>
    <dbReference type="NCBI Taxonomy" id="301880"/>
    <lineage>
        <taxon>Eukaryota</taxon>
        <taxon>Viridiplantae</taxon>
        <taxon>Streptophyta</taxon>
        <taxon>Embryophyta</taxon>
        <taxon>Tracheophyta</taxon>
        <taxon>Spermatophyta</taxon>
        <taxon>Magnoliopsida</taxon>
        <taxon>eudicotyledons</taxon>
        <taxon>Gunneridae</taxon>
        <taxon>Pentapetalae</taxon>
        <taxon>asterids</taxon>
        <taxon>campanulids</taxon>
        <taxon>Asterales</taxon>
        <taxon>Asteraceae</taxon>
        <taxon>Asteroideae</taxon>
        <taxon>Anthemideae</taxon>
        <taxon>Anthemidinae</taxon>
        <taxon>Tanacetum</taxon>
    </lineage>
</organism>
<feature type="region of interest" description="Disordered" evidence="1">
    <location>
        <begin position="126"/>
        <end position="156"/>
    </location>
</feature>
<reference evidence="3" key="2">
    <citation type="submission" date="2022-01" db="EMBL/GenBank/DDBJ databases">
        <authorList>
            <person name="Yamashiro T."/>
            <person name="Shiraishi A."/>
            <person name="Satake H."/>
            <person name="Nakayama K."/>
        </authorList>
    </citation>
    <scope>NUCLEOTIDE SEQUENCE</scope>
</reference>
<feature type="compositionally biased region" description="Basic and acidic residues" evidence="1">
    <location>
        <begin position="126"/>
        <end position="153"/>
    </location>
</feature>
<sequence length="193" mass="21913">MPSKDVKLVVAQLIPQLITMILIGSKECDIRKPIWYLDSGCSRHMTGVKSYLHTYEEQPRPKVVFKDDPTCVTEGYGSIKCNGIVFTYSSIVLIGNLKVHEMIIKKDSEIVKEKVERKSLALKAKKESSDEECSDRGGRSRRQDTHGEAETTKTAKVKGSALDAEIQIILLENVHKQREKEPKEHYGWSILKR</sequence>
<reference evidence="3" key="1">
    <citation type="journal article" date="2022" name="Int. J. Mol. Sci.">
        <title>Draft Genome of Tanacetum Coccineum: Genomic Comparison of Closely Related Tanacetum-Family Plants.</title>
        <authorList>
            <person name="Yamashiro T."/>
            <person name="Shiraishi A."/>
            <person name="Nakayama K."/>
            <person name="Satake H."/>
        </authorList>
    </citation>
    <scope>NUCLEOTIDE SEQUENCE</scope>
</reference>
<protein>
    <recommendedName>
        <fullName evidence="2">Retrovirus-related Pol polyprotein from transposon TNT 1-94-like beta-barrel domain-containing protein</fullName>
    </recommendedName>
</protein>
<evidence type="ECO:0000313" key="3">
    <source>
        <dbReference type="EMBL" id="GJT36793.1"/>
    </source>
</evidence>
<keyword evidence="4" id="KW-1185">Reference proteome</keyword>
<dbReference type="InterPro" id="IPR054722">
    <property type="entry name" value="PolX-like_BBD"/>
</dbReference>
<evidence type="ECO:0000313" key="4">
    <source>
        <dbReference type="Proteomes" id="UP001151760"/>
    </source>
</evidence>
<proteinExistence type="predicted"/>
<evidence type="ECO:0000259" key="2">
    <source>
        <dbReference type="Pfam" id="PF22936"/>
    </source>
</evidence>
<dbReference type="Proteomes" id="UP001151760">
    <property type="component" value="Unassembled WGS sequence"/>
</dbReference>
<dbReference type="EMBL" id="BQNB010015169">
    <property type="protein sequence ID" value="GJT36793.1"/>
    <property type="molecule type" value="Genomic_DNA"/>
</dbReference>
<feature type="domain" description="Retrovirus-related Pol polyprotein from transposon TNT 1-94-like beta-barrel" evidence="2">
    <location>
        <begin position="35"/>
        <end position="82"/>
    </location>
</feature>
<accession>A0ABQ5DES1</accession>
<evidence type="ECO:0000256" key="1">
    <source>
        <dbReference type="SAM" id="MobiDB-lite"/>
    </source>
</evidence>